<proteinExistence type="predicted"/>
<gene>
    <name evidence="1" type="ORF">NF556_15795</name>
</gene>
<accession>A0ABY4YRR1</accession>
<reference evidence="1" key="1">
    <citation type="submission" date="2022-06" db="EMBL/GenBank/DDBJ databases">
        <title>Ornithinimicrobium HY1793.</title>
        <authorList>
            <person name="Huang Y."/>
        </authorList>
    </citation>
    <scope>NUCLEOTIDE SEQUENCE</scope>
    <source>
        <strain evidence="1">HY1793</strain>
    </source>
</reference>
<organism evidence="1 2">
    <name type="scientific">Ornithinimicrobium faecis</name>
    <dbReference type="NCBI Taxonomy" id="2934158"/>
    <lineage>
        <taxon>Bacteria</taxon>
        <taxon>Bacillati</taxon>
        <taxon>Actinomycetota</taxon>
        <taxon>Actinomycetes</taxon>
        <taxon>Micrococcales</taxon>
        <taxon>Ornithinimicrobiaceae</taxon>
        <taxon>Ornithinimicrobium</taxon>
    </lineage>
</organism>
<dbReference type="EMBL" id="CP099489">
    <property type="protein sequence ID" value="USQ79068.1"/>
    <property type="molecule type" value="Genomic_DNA"/>
</dbReference>
<dbReference type="Proteomes" id="UP001056455">
    <property type="component" value="Chromosome"/>
</dbReference>
<evidence type="ECO:0000313" key="2">
    <source>
        <dbReference type="Proteomes" id="UP001056455"/>
    </source>
</evidence>
<protein>
    <submittedName>
        <fullName evidence="1">Uncharacterized protein</fullName>
    </submittedName>
</protein>
<evidence type="ECO:0000313" key="1">
    <source>
        <dbReference type="EMBL" id="USQ79068.1"/>
    </source>
</evidence>
<dbReference type="RefSeq" id="WP_252591983.1">
    <property type="nucleotide sequence ID" value="NZ_CP099489.1"/>
</dbReference>
<name>A0ABY4YRR1_9MICO</name>
<keyword evidence="2" id="KW-1185">Reference proteome</keyword>
<sequence length="131" mass="14676">MQHYLRIESAAPNQRGRHPGIFALLVGLRQSGRLSAADEVLAERLVERSYELHDEPPESVFDTEPRANSWFIESADSASADLRQLSTEVVALLERHGISCREVRCTHPGRVTYEDALQVVAVPRTSADWPL</sequence>